<sequence length="252" mass="28617">DLLYTEEELLEMERKRQKEREGFWDEYINTTKEATEALEDYGKEGKTATEKVQKGLGGVVGALEEVERETDTAKIGMEHWRREGLKGTDQLVFGFKRVERASRDFRMDIGKIPTLIDFDIVGKLHMPEIPRVRSQVFDIWGKYHAPDIPRYRTGGQTFQKGGISEPGELVLNKPITDWIRRAMDKPGPTGYIPSIGGSNISPANKNRAINVNIPRGAVIVYGDIRTKMDVEELEETLGQKLGEDIARRLIEV</sequence>
<gene>
    <name evidence="1" type="ORF">S03H2_14817</name>
</gene>
<organism evidence="1">
    <name type="scientific">marine sediment metagenome</name>
    <dbReference type="NCBI Taxonomy" id="412755"/>
    <lineage>
        <taxon>unclassified sequences</taxon>
        <taxon>metagenomes</taxon>
        <taxon>ecological metagenomes</taxon>
    </lineage>
</organism>
<reference evidence="1" key="1">
    <citation type="journal article" date="2014" name="Front. Microbiol.">
        <title>High frequency of phylogenetically diverse reductive dehalogenase-homologous genes in deep subseafloor sedimentary metagenomes.</title>
        <authorList>
            <person name="Kawai M."/>
            <person name="Futagami T."/>
            <person name="Toyoda A."/>
            <person name="Takaki Y."/>
            <person name="Nishi S."/>
            <person name="Hori S."/>
            <person name="Arai W."/>
            <person name="Tsubouchi T."/>
            <person name="Morono Y."/>
            <person name="Uchiyama I."/>
            <person name="Ito T."/>
            <person name="Fujiyama A."/>
            <person name="Inagaki F."/>
            <person name="Takami H."/>
        </authorList>
    </citation>
    <scope>NUCLEOTIDE SEQUENCE</scope>
    <source>
        <strain evidence="1">Expedition CK06-06</strain>
    </source>
</reference>
<feature type="non-terminal residue" evidence="1">
    <location>
        <position position="1"/>
    </location>
</feature>
<comment type="caution">
    <text evidence="1">The sequence shown here is derived from an EMBL/GenBank/DDBJ whole genome shotgun (WGS) entry which is preliminary data.</text>
</comment>
<accession>X1HKR5</accession>
<dbReference type="AlphaFoldDB" id="X1HKR5"/>
<proteinExistence type="predicted"/>
<name>X1HKR5_9ZZZZ</name>
<dbReference type="EMBL" id="BARU01007526">
    <property type="protein sequence ID" value="GAH45908.1"/>
    <property type="molecule type" value="Genomic_DNA"/>
</dbReference>
<evidence type="ECO:0000313" key="1">
    <source>
        <dbReference type="EMBL" id="GAH45908.1"/>
    </source>
</evidence>
<protein>
    <submittedName>
        <fullName evidence="1">Uncharacterized protein</fullName>
    </submittedName>
</protein>